<dbReference type="InterPro" id="IPR017871">
    <property type="entry name" value="ABC_transporter-like_CS"/>
</dbReference>
<dbReference type="PROSITE" id="PS50893">
    <property type="entry name" value="ABC_TRANSPORTER_2"/>
    <property type="match status" value="2"/>
</dbReference>
<reference evidence="11 12" key="1">
    <citation type="journal article" date="2019" name="Int. J. Syst. Evol. Microbiol.">
        <title>The Global Catalogue of Microorganisms (GCM) 10K type strain sequencing project: providing services to taxonomists for standard genome sequencing and annotation.</title>
        <authorList>
            <consortium name="The Broad Institute Genomics Platform"/>
            <consortium name="The Broad Institute Genome Sequencing Center for Infectious Disease"/>
            <person name="Wu L."/>
            <person name="Ma J."/>
        </authorList>
    </citation>
    <scope>NUCLEOTIDE SEQUENCE [LARGE SCALE GENOMIC DNA]</scope>
    <source>
        <strain evidence="11 12">JCM 16117</strain>
    </source>
</reference>
<comment type="similarity">
    <text evidence="2">Belongs to the ABC transporter superfamily. AI-2 autoinducer porter (TC 3.A.1.2.8) family.</text>
</comment>
<dbReference type="PANTHER" id="PTHR43790:SF2">
    <property type="entry name" value="AUTOINDUCER 2 IMPORT ATP-BINDING PROTEIN LSRA"/>
    <property type="match status" value="1"/>
</dbReference>
<keyword evidence="12" id="KW-1185">Reference proteome</keyword>
<dbReference type="PANTHER" id="PTHR43790">
    <property type="entry name" value="CARBOHYDRATE TRANSPORT ATP-BINDING PROTEIN MG119-RELATED"/>
    <property type="match status" value="1"/>
</dbReference>
<comment type="catalytic activity">
    <reaction evidence="9">
        <text>ATP + H2O + (2R,4S)-2-methyl-2,3,3,4-tetrahydroxytetrahydrofuran-[AI-2-binding protein]Side 1 = ADP + phosphate + (2R,4S)-2-methyl-2,3,3,4-tetrahydroxytetrahydrofuranSide 2 + [AI-2-binding protein]Side 1.</text>
        <dbReference type="EC" id="7.6.2.13"/>
    </reaction>
</comment>
<sequence>MSSETLPGVRPESGAPPVPRLEVESLCMTFSNNRVLRDVAIDVRPGEIHALIGQNGSGKSTLAKVLTGLYEPDPGTRVMVDGVGLRLPVRPREARERGVAVVHQSLGLIEGRSVLENMRVGRLQASRLLRRIDWKRERAAAEAVFQRLGRSVPLNAEVGSLREEDRATVAIARALQDAEPGSGLIIFDESTRSLGRRSLEHFFQILDEIVSTGTAVLMITHRLEEVVDAADRVTVLRDGRVVEAGREVEGLNEAALTAMMLGRNLIDLERRSPGTATVDAPAVTVEGLTGLGVRDVALTVAPGEVLGLTGLAGSGYDDVPYLLSGVTPAESGTLDLGGQRLDVPGLTPATAIDAGIALVPEGREHAGLAMSLSAAENAVFPASSRSTRPLSRLDRAGELARVSEWMDRLDVRPRQPKALVKTFSGGNQQKVLLAKWLATSPALFILHEPTQAVDVGARHTLVAAIRSAASNGCAVLVAGSDENELALLCDRVIVFGEGSVRQELSGDLTPDGIVEAIYSNGSRTRLRHTPNH</sequence>
<dbReference type="CDD" id="cd03215">
    <property type="entry name" value="ABC_Carb_Monos_II"/>
    <property type="match status" value="1"/>
</dbReference>
<accession>A0ABN3DEW1</accession>
<dbReference type="InterPro" id="IPR027417">
    <property type="entry name" value="P-loop_NTPase"/>
</dbReference>
<evidence type="ECO:0000259" key="10">
    <source>
        <dbReference type="PROSITE" id="PS50893"/>
    </source>
</evidence>
<evidence type="ECO:0000256" key="8">
    <source>
        <dbReference type="ARBA" id="ARBA00023798"/>
    </source>
</evidence>
<dbReference type="EMBL" id="BAAAQY010000003">
    <property type="protein sequence ID" value="GAA2229327.1"/>
    <property type="molecule type" value="Genomic_DNA"/>
</dbReference>
<gene>
    <name evidence="11" type="ORF">GCM10009851_12420</name>
</gene>
<dbReference type="InterPro" id="IPR003439">
    <property type="entry name" value="ABC_transporter-like_ATP-bd"/>
</dbReference>
<dbReference type="SUPFAM" id="SSF52540">
    <property type="entry name" value="P-loop containing nucleoside triphosphate hydrolases"/>
    <property type="match status" value="2"/>
</dbReference>
<evidence type="ECO:0000313" key="12">
    <source>
        <dbReference type="Proteomes" id="UP001500929"/>
    </source>
</evidence>
<evidence type="ECO:0000256" key="4">
    <source>
        <dbReference type="ARBA" id="ARBA00019459"/>
    </source>
</evidence>
<dbReference type="RefSeq" id="WP_259478748.1">
    <property type="nucleotide sequence ID" value="NZ_BAAAQY010000003.1"/>
</dbReference>
<keyword evidence="5" id="KW-0547">Nucleotide-binding</keyword>
<proteinExistence type="inferred from homology"/>
<dbReference type="Pfam" id="PF00005">
    <property type="entry name" value="ABC_tran"/>
    <property type="match status" value="2"/>
</dbReference>
<evidence type="ECO:0000256" key="1">
    <source>
        <dbReference type="ARBA" id="ARBA00004417"/>
    </source>
</evidence>
<dbReference type="Gene3D" id="3.40.50.300">
    <property type="entry name" value="P-loop containing nucleotide triphosphate hydrolases"/>
    <property type="match status" value="2"/>
</dbReference>
<comment type="function">
    <text evidence="7">Part of the ABC transporter complex LsrABCD involved in autoinducer 2 (AI-2) import. Responsible for energy coupling to the transport system.</text>
</comment>
<evidence type="ECO:0000313" key="11">
    <source>
        <dbReference type="EMBL" id="GAA2229327.1"/>
    </source>
</evidence>
<dbReference type="InterPro" id="IPR050107">
    <property type="entry name" value="ABC_carbohydrate_import_ATPase"/>
</dbReference>
<dbReference type="GO" id="GO:0005524">
    <property type="term" value="F:ATP binding"/>
    <property type="evidence" value="ECO:0007669"/>
    <property type="project" value="UniProtKB-KW"/>
</dbReference>
<dbReference type="Proteomes" id="UP001500929">
    <property type="component" value="Unassembled WGS sequence"/>
</dbReference>
<dbReference type="InterPro" id="IPR003593">
    <property type="entry name" value="AAA+_ATPase"/>
</dbReference>
<evidence type="ECO:0000256" key="9">
    <source>
        <dbReference type="ARBA" id="ARBA00034076"/>
    </source>
</evidence>
<comment type="subcellular location">
    <subcellularLocation>
        <location evidence="1">Cell inner membrane</location>
        <topology evidence="1">Peripheral membrane protein</topology>
    </subcellularLocation>
</comment>
<evidence type="ECO:0000256" key="7">
    <source>
        <dbReference type="ARBA" id="ARBA00023747"/>
    </source>
</evidence>
<dbReference type="SMART" id="SM00382">
    <property type="entry name" value="AAA"/>
    <property type="match status" value="1"/>
</dbReference>
<evidence type="ECO:0000256" key="3">
    <source>
        <dbReference type="ARBA" id="ARBA00011262"/>
    </source>
</evidence>
<feature type="domain" description="ABC transporter" evidence="10">
    <location>
        <begin position="278"/>
        <end position="522"/>
    </location>
</feature>
<comment type="subunit">
    <text evidence="3">The complex is composed of two ATP-binding proteins (LsrA), two transmembrane proteins (LsrC and LsrD) and a solute-binding protein (LsrB).</text>
</comment>
<organism evidence="11 12">
    <name type="scientific">Herbiconiux moechotypicola</name>
    <dbReference type="NCBI Taxonomy" id="637393"/>
    <lineage>
        <taxon>Bacteria</taxon>
        <taxon>Bacillati</taxon>
        <taxon>Actinomycetota</taxon>
        <taxon>Actinomycetes</taxon>
        <taxon>Micrococcales</taxon>
        <taxon>Microbacteriaceae</taxon>
        <taxon>Herbiconiux</taxon>
    </lineage>
</organism>
<dbReference type="PROSITE" id="PS00211">
    <property type="entry name" value="ABC_TRANSPORTER_1"/>
    <property type="match status" value="1"/>
</dbReference>
<name>A0ABN3DEW1_9MICO</name>
<dbReference type="EC" id="7.6.2.13" evidence="8"/>
<evidence type="ECO:0000256" key="2">
    <source>
        <dbReference type="ARBA" id="ARBA00009404"/>
    </source>
</evidence>
<protein>
    <recommendedName>
        <fullName evidence="4">Autoinducer 2 import ATP-binding protein LsrA</fullName>
        <ecNumber evidence="8">7.6.2.13</ecNumber>
    </recommendedName>
</protein>
<dbReference type="CDD" id="cd03216">
    <property type="entry name" value="ABC_Carb_Monos_I"/>
    <property type="match status" value="1"/>
</dbReference>
<evidence type="ECO:0000256" key="5">
    <source>
        <dbReference type="ARBA" id="ARBA00022741"/>
    </source>
</evidence>
<evidence type="ECO:0000256" key="6">
    <source>
        <dbReference type="ARBA" id="ARBA00022840"/>
    </source>
</evidence>
<keyword evidence="6 11" id="KW-0067">ATP-binding</keyword>
<comment type="caution">
    <text evidence="11">The sequence shown here is derived from an EMBL/GenBank/DDBJ whole genome shotgun (WGS) entry which is preliminary data.</text>
</comment>
<feature type="domain" description="ABC transporter" evidence="10">
    <location>
        <begin position="21"/>
        <end position="263"/>
    </location>
</feature>